<dbReference type="InterPro" id="IPR001926">
    <property type="entry name" value="TrpB-like_PALP"/>
</dbReference>
<dbReference type="SUPFAM" id="SSF53686">
    <property type="entry name" value="Tryptophan synthase beta subunit-like PLP-dependent enzymes"/>
    <property type="match status" value="1"/>
</dbReference>
<dbReference type="InterPro" id="IPR036052">
    <property type="entry name" value="TrpB-like_PALP_sf"/>
</dbReference>
<accession>A0A381NWA8</accession>
<dbReference type="GO" id="GO:0006565">
    <property type="term" value="P:L-serine catabolic process"/>
    <property type="evidence" value="ECO:0007669"/>
    <property type="project" value="TreeGrafter"/>
</dbReference>
<keyword evidence="3" id="KW-0456">Lyase</keyword>
<dbReference type="GO" id="GO:0009097">
    <property type="term" value="P:isoleucine biosynthetic process"/>
    <property type="evidence" value="ECO:0007669"/>
    <property type="project" value="TreeGrafter"/>
</dbReference>
<dbReference type="PANTHER" id="PTHR48078:SF6">
    <property type="entry name" value="L-THREONINE DEHYDRATASE CATABOLIC TDCB"/>
    <property type="match status" value="1"/>
</dbReference>
<protein>
    <recommendedName>
        <fullName evidence="4">Tryptophan synthase beta chain-like PALP domain-containing protein</fullName>
    </recommendedName>
</protein>
<dbReference type="GO" id="GO:0006567">
    <property type="term" value="P:L-threonine catabolic process"/>
    <property type="evidence" value="ECO:0007669"/>
    <property type="project" value="TreeGrafter"/>
</dbReference>
<dbReference type="Pfam" id="PF00291">
    <property type="entry name" value="PALP"/>
    <property type="match status" value="1"/>
</dbReference>
<dbReference type="AlphaFoldDB" id="A0A381NWA8"/>
<evidence type="ECO:0000256" key="3">
    <source>
        <dbReference type="ARBA" id="ARBA00023239"/>
    </source>
</evidence>
<reference evidence="5" key="1">
    <citation type="submission" date="2018-05" db="EMBL/GenBank/DDBJ databases">
        <authorList>
            <person name="Lanie J.A."/>
            <person name="Ng W.-L."/>
            <person name="Kazmierczak K.M."/>
            <person name="Andrzejewski T.M."/>
            <person name="Davidsen T.M."/>
            <person name="Wayne K.J."/>
            <person name="Tettelin H."/>
            <person name="Glass J.I."/>
            <person name="Rusch D."/>
            <person name="Podicherti R."/>
            <person name="Tsui H.-C.T."/>
            <person name="Winkler M.E."/>
        </authorList>
    </citation>
    <scope>NUCLEOTIDE SEQUENCE</scope>
</reference>
<dbReference type="GO" id="GO:0004794">
    <property type="term" value="F:threonine deaminase activity"/>
    <property type="evidence" value="ECO:0007669"/>
    <property type="project" value="TreeGrafter"/>
</dbReference>
<organism evidence="5">
    <name type="scientific">marine metagenome</name>
    <dbReference type="NCBI Taxonomy" id="408172"/>
    <lineage>
        <taxon>unclassified sequences</taxon>
        <taxon>metagenomes</taxon>
        <taxon>ecological metagenomes</taxon>
    </lineage>
</organism>
<gene>
    <name evidence="5" type="ORF">METZ01_LOCUS11770</name>
</gene>
<evidence type="ECO:0000256" key="2">
    <source>
        <dbReference type="ARBA" id="ARBA00022898"/>
    </source>
</evidence>
<comment type="cofactor">
    <cofactor evidence="1">
        <name>pyridoxal 5'-phosphate</name>
        <dbReference type="ChEBI" id="CHEBI:597326"/>
    </cofactor>
</comment>
<dbReference type="InterPro" id="IPR050147">
    <property type="entry name" value="Ser/Thr_Dehydratase"/>
</dbReference>
<name>A0A381NWA8_9ZZZZ</name>
<dbReference type="GO" id="GO:0003941">
    <property type="term" value="F:L-serine ammonia-lyase activity"/>
    <property type="evidence" value="ECO:0007669"/>
    <property type="project" value="TreeGrafter"/>
</dbReference>
<evidence type="ECO:0000256" key="1">
    <source>
        <dbReference type="ARBA" id="ARBA00001933"/>
    </source>
</evidence>
<dbReference type="PANTHER" id="PTHR48078">
    <property type="entry name" value="THREONINE DEHYDRATASE, MITOCHONDRIAL-RELATED"/>
    <property type="match status" value="1"/>
</dbReference>
<proteinExistence type="predicted"/>
<dbReference type="Gene3D" id="3.40.50.1100">
    <property type="match status" value="2"/>
</dbReference>
<feature type="domain" description="Tryptophan synthase beta chain-like PALP" evidence="4">
    <location>
        <begin position="69"/>
        <end position="364"/>
    </location>
</feature>
<sequence>MLTFNYKCSLCDATYEIDPELMLCPECSSTHEPGQPLSGVLEVELKGTLSSQDPMDFLPVERQFFPTIPVGNTPLWHPGNLLEKYAFPELYLKDDGVNPTGSLKDRASFLVAAFARRHGLGEVVVASTGNAGSSMAGVGAAAGLKVKLFLPKTAPPAKMIQALQYGADVVLAEKNYDQAFSLSLEYSQTRGGMNRNTAYNPMTIEGKKTVSLELFNQLKKSPDHVFVGVGDGVILSGIYKGFRDLLQLGRLAKIPVVHAIQASGSSAIYRALESGVFDGRSAKTVADSISVDVPSNGRLALKNLKAYNGRCVTVTDEEILSAQKELSSACGLFSEPAAAAAYAGFLKQKPILDSSETCVVLLTGNGLKDINSAANNIVIPEKTINSLDEIFYNGIA</sequence>
<dbReference type="EMBL" id="UINC01000650">
    <property type="protein sequence ID" value="SUZ58916.1"/>
    <property type="molecule type" value="Genomic_DNA"/>
</dbReference>
<keyword evidence="2" id="KW-0663">Pyridoxal phosphate</keyword>
<evidence type="ECO:0000259" key="4">
    <source>
        <dbReference type="Pfam" id="PF00291"/>
    </source>
</evidence>
<evidence type="ECO:0000313" key="5">
    <source>
        <dbReference type="EMBL" id="SUZ58916.1"/>
    </source>
</evidence>